<dbReference type="EMBL" id="LEKV01004924">
    <property type="protein sequence ID" value="KVH91578.1"/>
    <property type="molecule type" value="Genomic_DNA"/>
</dbReference>
<name>A0A103XIX6_CYNCS</name>
<evidence type="ECO:0000313" key="2">
    <source>
        <dbReference type="EMBL" id="KVH91578.1"/>
    </source>
</evidence>
<dbReference type="Gramene" id="KVH91578">
    <property type="protein sequence ID" value="KVH91578"/>
    <property type="gene ID" value="Ccrd_006408"/>
</dbReference>
<comment type="caution">
    <text evidence="2">The sequence shown here is derived from an EMBL/GenBank/DDBJ whole genome shotgun (WGS) entry which is preliminary data.</text>
</comment>
<dbReference type="InterPro" id="IPR000719">
    <property type="entry name" value="Prot_kinase_dom"/>
</dbReference>
<dbReference type="InterPro" id="IPR008271">
    <property type="entry name" value="Ser/Thr_kinase_AS"/>
</dbReference>
<dbReference type="GO" id="GO:0004714">
    <property type="term" value="F:transmembrane receptor protein tyrosine kinase activity"/>
    <property type="evidence" value="ECO:0007669"/>
    <property type="project" value="InterPro"/>
</dbReference>
<gene>
    <name evidence="2" type="ORF">Ccrd_006408</name>
</gene>
<proteinExistence type="predicted"/>
<accession>A0A103XIX6</accession>
<dbReference type="PANTHER" id="PTHR27003">
    <property type="entry name" value="OS07G0166700 PROTEIN"/>
    <property type="match status" value="1"/>
</dbReference>
<organism evidence="2 3">
    <name type="scientific">Cynara cardunculus var. scolymus</name>
    <name type="common">Globe artichoke</name>
    <name type="synonym">Cynara scolymus</name>
    <dbReference type="NCBI Taxonomy" id="59895"/>
    <lineage>
        <taxon>Eukaryota</taxon>
        <taxon>Viridiplantae</taxon>
        <taxon>Streptophyta</taxon>
        <taxon>Embryophyta</taxon>
        <taxon>Tracheophyta</taxon>
        <taxon>Spermatophyta</taxon>
        <taxon>Magnoliopsida</taxon>
        <taxon>eudicotyledons</taxon>
        <taxon>Gunneridae</taxon>
        <taxon>Pentapetalae</taxon>
        <taxon>asterids</taxon>
        <taxon>campanulids</taxon>
        <taxon>Asterales</taxon>
        <taxon>Asteraceae</taxon>
        <taxon>Carduoideae</taxon>
        <taxon>Cardueae</taxon>
        <taxon>Carduinae</taxon>
        <taxon>Cynara</taxon>
    </lineage>
</organism>
<dbReference type="Pfam" id="PF00069">
    <property type="entry name" value="Pkinase"/>
    <property type="match status" value="1"/>
</dbReference>
<dbReference type="InterPro" id="IPR045272">
    <property type="entry name" value="ANXUR1/2-like"/>
</dbReference>
<dbReference type="AlphaFoldDB" id="A0A103XIX6"/>
<dbReference type="PROSITE" id="PS00108">
    <property type="entry name" value="PROTEIN_KINASE_ST"/>
    <property type="match status" value="1"/>
</dbReference>
<dbReference type="SMART" id="SM00220">
    <property type="entry name" value="S_TKc"/>
    <property type="match status" value="1"/>
</dbReference>
<protein>
    <submittedName>
        <fullName evidence="2">Protein kinase, catalytic domain-containing protein</fullName>
    </submittedName>
</protein>
<dbReference type="InterPro" id="IPR011009">
    <property type="entry name" value="Kinase-like_dom_sf"/>
</dbReference>
<dbReference type="GO" id="GO:0005524">
    <property type="term" value="F:ATP binding"/>
    <property type="evidence" value="ECO:0007669"/>
    <property type="project" value="InterPro"/>
</dbReference>
<dbReference type="Proteomes" id="UP000243975">
    <property type="component" value="Unassembled WGS sequence"/>
</dbReference>
<keyword evidence="3" id="KW-1185">Reference proteome</keyword>
<sequence length="433" mass="50058">MRVVRRFLCTSMHPVEASIVNLSDSPLTWTQRLKICLAVLSYLHDPNGMQQRVLHRDIKSSNILLDENWNAKVSDFGLSKIGPANEQHTADVSDVVGTLGYLHPLYLEMGVLTKESDVYSLGVVLFEVLCGRLCFEYSNGQYQILVPLWKQNYEQNKLEEIIFQDLMQQMDTSSLETFSDIAYQCLQKSREQRSMMTHIVEKLEIALQFQEMYKVIELSMEYSAIIKTAVTPLSFRSEEELKRLFSKGILVNGRKTWFSRNKNGEVGEYMPGKNSRDSTFIKLKYQLGEETESLISYLAYPRENGWLAVELYQFTSGSTHIDLNIRFESLMYDADPIHPNIIIEGIEFRPLEKVEHDVLKDEKWFSLAKNGKKCVTLPARKTLVKSDWDWKHLPESSLKKMTKGHLSFRPLEMVTGVWREVGRDGRSAYHELS</sequence>
<feature type="domain" description="Protein kinase" evidence="1">
    <location>
        <begin position="1"/>
        <end position="207"/>
    </location>
</feature>
<evidence type="ECO:0000259" key="1">
    <source>
        <dbReference type="PROSITE" id="PS50011"/>
    </source>
</evidence>
<dbReference type="STRING" id="59895.A0A103XIX6"/>
<dbReference type="PANTHER" id="PTHR27003:SF338">
    <property type="entry name" value="TYROSINE-PROTEIN KINASE, NON-RECEPTOR JAK_TYK2-RELATED"/>
    <property type="match status" value="1"/>
</dbReference>
<dbReference type="SUPFAM" id="SSF56112">
    <property type="entry name" value="Protein kinase-like (PK-like)"/>
    <property type="match status" value="1"/>
</dbReference>
<keyword evidence="2" id="KW-0808">Transferase</keyword>
<evidence type="ECO:0000313" key="3">
    <source>
        <dbReference type="Proteomes" id="UP000243975"/>
    </source>
</evidence>
<dbReference type="Gene3D" id="1.10.510.10">
    <property type="entry name" value="Transferase(Phosphotransferase) domain 1"/>
    <property type="match status" value="1"/>
</dbReference>
<keyword evidence="2" id="KW-0418">Kinase</keyword>
<dbReference type="GO" id="GO:0005886">
    <property type="term" value="C:plasma membrane"/>
    <property type="evidence" value="ECO:0007669"/>
    <property type="project" value="TreeGrafter"/>
</dbReference>
<dbReference type="PROSITE" id="PS50011">
    <property type="entry name" value="PROTEIN_KINASE_DOM"/>
    <property type="match status" value="1"/>
</dbReference>
<dbReference type="GO" id="GO:0009506">
    <property type="term" value="C:plasmodesma"/>
    <property type="evidence" value="ECO:0007669"/>
    <property type="project" value="TreeGrafter"/>
</dbReference>
<reference evidence="2 3" key="1">
    <citation type="journal article" date="2016" name="Sci. Rep.">
        <title>The genome sequence of the outbreeding globe artichoke constructed de novo incorporating a phase-aware low-pass sequencing strategy of F1 progeny.</title>
        <authorList>
            <person name="Scaglione D."/>
            <person name="Reyes-Chin-Wo S."/>
            <person name="Acquadro A."/>
            <person name="Froenicke L."/>
            <person name="Portis E."/>
            <person name="Beitel C."/>
            <person name="Tirone M."/>
            <person name="Mauro R."/>
            <person name="Lo Monaco A."/>
            <person name="Mauromicale G."/>
            <person name="Faccioli P."/>
            <person name="Cattivelli L."/>
            <person name="Rieseberg L."/>
            <person name="Michelmore R."/>
            <person name="Lanteri S."/>
        </authorList>
    </citation>
    <scope>NUCLEOTIDE SEQUENCE [LARGE SCALE GENOMIC DNA]</scope>
    <source>
        <strain evidence="2">2C</strain>
    </source>
</reference>